<proteinExistence type="predicted"/>
<dbReference type="Proteomes" id="UP001055811">
    <property type="component" value="Linkage Group LG07"/>
</dbReference>
<accession>A0ACB9AIE4</accession>
<protein>
    <submittedName>
        <fullName evidence="1">Uncharacterized protein</fullName>
    </submittedName>
</protein>
<sequence>MKKICTLELLSEKKVKSFSALRDEELGRLCESLESSSGSVVNFTDMVTGMINNVICRATLGTNYKAQDQAVLIALIKDLLVTSGAFNVGEFFPRLKFLNNVLGIKSKWLKIHKELDKILEDVLEDHKRKGGGEIERADEDLVDVLLRIKNGAELESPITFDNVKAVLLDMFAAGTDTSSATIIWAMAEMMRNQRVLKKAQENARETSRTETFTETRTNDYHYLNLVIKETLRLHAPVPLLVPRECRQQCKIDGYDIPAKTKVVVNAFACALDPDYWENPESFIPERFECSSVNFTGNDYEFIPFGAGRRMCPGITFGTNSVKSTLVTLLYHFDWQLPKGIEPQDINMEESDGITTTLKVPLQLVPITHSALQN</sequence>
<reference evidence="1 2" key="2">
    <citation type="journal article" date="2022" name="Mol. Ecol. Resour.">
        <title>The genomes of chicory, endive, great burdock and yacon provide insights into Asteraceae paleo-polyploidization history and plant inulin production.</title>
        <authorList>
            <person name="Fan W."/>
            <person name="Wang S."/>
            <person name="Wang H."/>
            <person name="Wang A."/>
            <person name="Jiang F."/>
            <person name="Liu H."/>
            <person name="Zhao H."/>
            <person name="Xu D."/>
            <person name="Zhang Y."/>
        </authorList>
    </citation>
    <scope>NUCLEOTIDE SEQUENCE [LARGE SCALE GENOMIC DNA]</scope>
    <source>
        <strain evidence="2">cv. Punajuju</strain>
        <tissue evidence="1">Leaves</tissue>
    </source>
</reference>
<name>A0ACB9AIE4_CICIN</name>
<gene>
    <name evidence="1" type="ORF">L2E82_39512</name>
</gene>
<dbReference type="EMBL" id="CM042015">
    <property type="protein sequence ID" value="KAI3709746.1"/>
    <property type="molecule type" value="Genomic_DNA"/>
</dbReference>
<keyword evidence="2" id="KW-1185">Reference proteome</keyword>
<organism evidence="1 2">
    <name type="scientific">Cichorium intybus</name>
    <name type="common">Chicory</name>
    <dbReference type="NCBI Taxonomy" id="13427"/>
    <lineage>
        <taxon>Eukaryota</taxon>
        <taxon>Viridiplantae</taxon>
        <taxon>Streptophyta</taxon>
        <taxon>Embryophyta</taxon>
        <taxon>Tracheophyta</taxon>
        <taxon>Spermatophyta</taxon>
        <taxon>Magnoliopsida</taxon>
        <taxon>eudicotyledons</taxon>
        <taxon>Gunneridae</taxon>
        <taxon>Pentapetalae</taxon>
        <taxon>asterids</taxon>
        <taxon>campanulids</taxon>
        <taxon>Asterales</taxon>
        <taxon>Asteraceae</taxon>
        <taxon>Cichorioideae</taxon>
        <taxon>Cichorieae</taxon>
        <taxon>Cichoriinae</taxon>
        <taxon>Cichorium</taxon>
    </lineage>
</organism>
<reference evidence="2" key="1">
    <citation type="journal article" date="2022" name="Mol. Ecol. Resour.">
        <title>The genomes of chicory, endive, great burdock and yacon provide insights into Asteraceae palaeo-polyploidization history and plant inulin production.</title>
        <authorList>
            <person name="Fan W."/>
            <person name="Wang S."/>
            <person name="Wang H."/>
            <person name="Wang A."/>
            <person name="Jiang F."/>
            <person name="Liu H."/>
            <person name="Zhao H."/>
            <person name="Xu D."/>
            <person name="Zhang Y."/>
        </authorList>
    </citation>
    <scope>NUCLEOTIDE SEQUENCE [LARGE SCALE GENOMIC DNA]</scope>
    <source>
        <strain evidence="2">cv. Punajuju</strain>
    </source>
</reference>
<evidence type="ECO:0000313" key="1">
    <source>
        <dbReference type="EMBL" id="KAI3709746.1"/>
    </source>
</evidence>
<evidence type="ECO:0000313" key="2">
    <source>
        <dbReference type="Proteomes" id="UP001055811"/>
    </source>
</evidence>
<comment type="caution">
    <text evidence="1">The sequence shown here is derived from an EMBL/GenBank/DDBJ whole genome shotgun (WGS) entry which is preliminary data.</text>
</comment>